<organism evidence="1 2">
    <name type="scientific">Ancylostoma ceylanicum</name>
    <dbReference type="NCBI Taxonomy" id="53326"/>
    <lineage>
        <taxon>Eukaryota</taxon>
        <taxon>Metazoa</taxon>
        <taxon>Ecdysozoa</taxon>
        <taxon>Nematoda</taxon>
        <taxon>Chromadorea</taxon>
        <taxon>Rhabditida</taxon>
        <taxon>Rhabditina</taxon>
        <taxon>Rhabditomorpha</taxon>
        <taxon>Strongyloidea</taxon>
        <taxon>Ancylostomatidae</taxon>
        <taxon>Ancylostomatinae</taxon>
        <taxon>Ancylostoma</taxon>
    </lineage>
</organism>
<name>A0A016TIM5_9BILA</name>
<dbReference type="EMBL" id="JARK01001435">
    <property type="protein sequence ID" value="EYC02541.1"/>
    <property type="molecule type" value="Genomic_DNA"/>
</dbReference>
<accession>A0A016TIM5</accession>
<sequence length="83" mass="9835">MVDCSPCKPPHKSVKNGPVKSYKNIIPHYVRHYSLRSLRELHPCLELVLAEYCLRWIGYRPKHKHIGMATPSKFHHQILTFWD</sequence>
<dbReference type="AlphaFoldDB" id="A0A016TIM5"/>
<dbReference type="Proteomes" id="UP000024635">
    <property type="component" value="Unassembled WGS sequence"/>
</dbReference>
<keyword evidence="2" id="KW-1185">Reference proteome</keyword>
<proteinExistence type="predicted"/>
<evidence type="ECO:0000313" key="2">
    <source>
        <dbReference type="Proteomes" id="UP000024635"/>
    </source>
</evidence>
<evidence type="ECO:0000313" key="1">
    <source>
        <dbReference type="EMBL" id="EYC02541.1"/>
    </source>
</evidence>
<protein>
    <submittedName>
        <fullName evidence="1">Uncharacterized protein</fullName>
    </submittedName>
</protein>
<reference evidence="2" key="1">
    <citation type="journal article" date="2015" name="Nat. Genet.">
        <title>The genome and transcriptome of the zoonotic hookworm Ancylostoma ceylanicum identify infection-specific gene families.</title>
        <authorList>
            <person name="Schwarz E.M."/>
            <person name="Hu Y."/>
            <person name="Antoshechkin I."/>
            <person name="Miller M.M."/>
            <person name="Sternberg P.W."/>
            <person name="Aroian R.V."/>
        </authorList>
    </citation>
    <scope>NUCLEOTIDE SEQUENCE</scope>
    <source>
        <strain evidence="2">HY135</strain>
    </source>
</reference>
<comment type="caution">
    <text evidence="1">The sequence shown here is derived from an EMBL/GenBank/DDBJ whole genome shotgun (WGS) entry which is preliminary data.</text>
</comment>
<gene>
    <name evidence="1" type="primary">Acey_s0099.g3171</name>
    <name evidence="1" type="ORF">Y032_0099g3171</name>
</gene>